<sequence length="222" mass="24668">MATLLIRLVAPMQAWGTRSHFDDRDSEAEPSKSGVLGLVAAALGIDRAEPIDHLASLTFGVRVDREGIVRSDYHTAQLFPGERKANTSVTRRTYLSGAAFWAALGGERALLEQIDAALHNPHWPLYLGRKSFPPSQPVWWQGGVHDGDLLDVLRAAPSLRDEKEEQDAPYRFVVDRSTVAGDSTRLSPALRRDDPVAPFAQRRYALRDVWLFTEQTTPAEVV</sequence>
<dbReference type="NCBIfam" id="TIGR02593">
    <property type="entry name" value="CRISPR_cas5"/>
    <property type="match status" value="1"/>
</dbReference>
<dbReference type="InterPro" id="IPR013422">
    <property type="entry name" value="CRISPR-assoc_prot_Cas5_N"/>
</dbReference>
<dbReference type="InterPro" id="IPR010147">
    <property type="entry name" value="CRISPR-assoc_prot_CasD"/>
</dbReference>
<organism evidence="2 3">
    <name type="scientific">Deinococcus xinjiangensis</name>
    <dbReference type="NCBI Taxonomy" id="457454"/>
    <lineage>
        <taxon>Bacteria</taxon>
        <taxon>Thermotogati</taxon>
        <taxon>Deinococcota</taxon>
        <taxon>Deinococci</taxon>
        <taxon>Deinococcales</taxon>
        <taxon>Deinococcaceae</taxon>
        <taxon>Deinococcus</taxon>
    </lineage>
</organism>
<dbReference type="Pfam" id="PF09704">
    <property type="entry name" value="Cas_Cas5d"/>
    <property type="match status" value="1"/>
</dbReference>
<dbReference type="CDD" id="cd09756">
    <property type="entry name" value="Cas5_I-E"/>
    <property type="match status" value="1"/>
</dbReference>
<accession>A0ABP9VCW3</accession>
<gene>
    <name evidence="2" type="ORF">Dxin01_02134</name>
</gene>
<dbReference type="Proteomes" id="UP001458946">
    <property type="component" value="Unassembled WGS sequence"/>
</dbReference>
<proteinExistence type="predicted"/>
<evidence type="ECO:0000313" key="3">
    <source>
        <dbReference type="Proteomes" id="UP001458946"/>
    </source>
</evidence>
<dbReference type="RefSeq" id="WP_353542360.1">
    <property type="nucleotide sequence ID" value="NZ_BAABRN010000022.1"/>
</dbReference>
<reference evidence="2 3" key="1">
    <citation type="submission" date="2024-02" db="EMBL/GenBank/DDBJ databases">
        <title>Deinococcus xinjiangensis NBRC 107630.</title>
        <authorList>
            <person name="Ichikawa N."/>
            <person name="Katano-Makiyama Y."/>
            <person name="Hidaka K."/>
        </authorList>
    </citation>
    <scope>NUCLEOTIDE SEQUENCE [LARGE SCALE GENOMIC DNA]</scope>
    <source>
        <strain evidence="2 3">NBRC 107630</strain>
    </source>
</reference>
<dbReference type="EMBL" id="BAABRN010000022">
    <property type="protein sequence ID" value="GAA5502390.1"/>
    <property type="molecule type" value="Genomic_DNA"/>
</dbReference>
<dbReference type="InterPro" id="IPR021124">
    <property type="entry name" value="CRISPR-assoc_prot_Cas5"/>
</dbReference>
<dbReference type="NCBIfam" id="TIGR01868">
    <property type="entry name" value="casD_Cas5e"/>
    <property type="match status" value="1"/>
</dbReference>
<name>A0ABP9VCW3_9DEIO</name>
<dbReference type="Gene3D" id="3.30.70.2660">
    <property type="match status" value="1"/>
</dbReference>
<keyword evidence="1" id="KW-0051">Antiviral defense</keyword>
<keyword evidence="3" id="KW-1185">Reference proteome</keyword>
<protein>
    <recommendedName>
        <fullName evidence="4">CRISPR-associated protein Cas5 family</fullName>
    </recommendedName>
</protein>
<evidence type="ECO:0000256" key="1">
    <source>
        <dbReference type="ARBA" id="ARBA00023118"/>
    </source>
</evidence>
<evidence type="ECO:0000313" key="2">
    <source>
        <dbReference type="EMBL" id="GAA5502390.1"/>
    </source>
</evidence>
<evidence type="ECO:0008006" key="4">
    <source>
        <dbReference type="Google" id="ProtNLM"/>
    </source>
</evidence>
<comment type="caution">
    <text evidence="2">The sequence shown here is derived from an EMBL/GenBank/DDBJ whole genome shotgun (WGS) entry which is preliminary data.</text>
</comment>